<dbReference type="GO" id="GO:0005886">
    <property type="term" value="C:plasma membrane"/>
    <property type="evidence" value="ECO:0007669"/>
    <property type="project" value="UniProtKB-SubCell"/>
</dbReference>
<evidence type="ECO:0000256" key="1">
    <source>
        <dbReference type="ARBA" id="ARBA00004651"/>
    </source>
</evidence>
<keyword evidence="4 6" id="KW-1133">Transmembrane helix</keyword>
<dbReference type="AlphaFoldDB" id="A0AA38MJJ0"/>
<keyword evidence="5 6" id="KW-0472">Membrane</keyword>
<proteinExistence type="predicted"/>
<organism evidence="7 8">
    <name type="scientific">Zophobas morio</name>
    <dbReference type="NCBI Taxonomy" id="2755281"/>
    <lineage>
        <taxon>Eukaryota</taxon>
        <taxon>Metazoa</taxon>
        <taxon>Ecdysozoa</taxon>
        <taxon>Arthropoda</taxon>
        <taxon>Hexapoda</taxon>
        <taxon>Insecta</taxon>
        <taxon>Pterygota</taxon>
        <taxon>Neoptera</taxon>
        <taxon>Endopterygota</taxon>
        <taxon>Coleoptera</taxon>
        <taxon>Polyphaga</taxon>
        <taxon>Cucujiformia</taxon>
        <taxon>Tenebrionidae</taxon>
        <taxon>Zophobas</taxon>
    </lineage>
</organism>
<dbReference type="InterPro" id="IPR013604">
    <property type="entry name" value="7TM_chemorcpt"/>
</dbReference>
<keyword evidence="8" id="KW-1185">Reference proteome</keyword>
<evidence type="ECO:0000313" key="7">
    <source>
        <dbReference type="EMBL" id="KAJ3658343.1"/>
    </source>
</evidence>
<comment type="caution">
    <text evidence="7">The sequence shown here is derived from an EMBL/GenBank/DDBJ whole genome shotgun (WGS) entry which is preliminary data.</text>
</comment>
<keyword evidence="3 6" id="KW-0812">Transmembrane</keyword>
<evidence type="ECO:0000256" key="3">
    <source>
        <dbReference type="ARBA" id="ARBA00022692"/>
    </source>
</evidence>
<name>A0AA38MJJ0_9CUCU</name>
<sequence>MLVVYLYSKLIKNTVNILCHLKFFCAHVIVVSGEMLVFSYLMMLETVDICEDGQSLSVDYYKENEMLHLRLGLTKIKFTTYGFLELDWPLLFVMSVLISTHLIYLVQFKQMEN</sequence>
<comment type="subcellular location">
    <subcellularLocation>
        <location evidence="1">Cell membrane</location>
        <topology evidence="1">Multi-pass membrane protein</topology>
    </subcellularLocation>
</comment>
<evidence type="ECO:0000256" key="6">
    <source>
        <dbReference type="SAM" id="Phobius"/>
    </source>
</evidence>
<dbReference type="EMBL" id="JALNTZ010000003">
    <property type="protein sequence ID" value="KAJ3658343.1"/>
    <property type="molecule type" value="Genomic_DNA"/>
</dbReference>
<accession>A0AA38MJJ0</accession>
<dbReference type="Proteomes" id="UP001168821">
    <property type="component" value="Unassembled WGS sequence"/>
</dbReference>
<dbReference type="Pfam" id="PF08395">
    <property type="entry name" value="7tm_7"/>
    <property type="match status" value="1"/>
</dbReference>
<dbReference type="GO" id="GO:0050909">
    <property type="term" value="P:sensory perception of taste"/>
    <property type="evidence" value="ECO:0007669"/>
    <property type="project" value="InterPro"/>
</dbReference>
<protein>
    <recommendedName>
        <fullName evidence="9">Gustatory receptor</fullName>
    </recommendedName>
</protein>
<keyword evidence="2" id="KW-1003">Cell membrane</keyword>
<gene>
    <name evidence="7" type="ORF">Zmor_010087</name>
</gene>
<reference evidence="7" key="1">
    <citation type="journal article" date="2023" name="G3 (Bethesda)">
        <title>Whole genome assemblies of Zophobas morio and Tenebrio molitor.</title>
        <authorList>
            <person name="Kaur S."/>
            <person name="Stinson S.A."/>
            <person name="diCenzo G.C."/>
        </authorList>
    </citation>
    <scope>NUCLEOTIDE SEQUENCE</scope>
    <source>
        <strain evidence="7">QUZm001</strain>
    </source>
</reference>
<evidence type="ECO:0000256" key="4">
    <source>
        <dbReference type="ARBA" id="ARBA00022989"/>
    </source>
</evidence>
<evidence type="ECO:0008006" key="9">
    <source>
        <dbReference type="Google" id="ProtNLM"/>
    </source>
</evidence>
<evidence type="ECO:0000256" key="2">
    <source>
        <dbReference type="ARBA" id="ARBA00022475"/>
    </source>
</evidence>
<evidence type="ECO:0000256" key="5">
    <source>
        <dbReference type="ARBA" id="ARBA00023136"/>
    </source>
</evidence>
<feature type="transmembrane region" description="Helical" evidence="6">
    <location>
        <begin position="21"/>
        <end position="43"/>
    </location>
</feature>
<feature type="transmembrane region" description="Helical" evidence="6">
    <location>
        <begin position="88"/>
        <end position="106"/>
    </location>
</feature>
<evidence type="ECO:0000313" key="8">
    <source>
        <dbReference type="Proteomes" id="UP001168821"/>
    </source>
</evidence>